<accession>A0ABS5ENG0</accession>
<dbReference type="Proteomes" id="UP000698752">
    <property type="component" value="Unassembled WGS sequence"/>
</dbReference>
<dbReference type="Pfam" id="PF11700">
    <property type="entry name" value="ATG22"/>
    <property type="match status" value="1"/>
</dbReference>
<feature type="transmembrane region" description="Helical" evidence="6">
    <location>
        <begin position="363"/>
        <end position="385"/>
    </location>
</feature>
<comment type="subcellular location">
    <subcellularLocation>
        <location evidence="1">Endomembrane system</location>
        <topology evidence="1">Multi-pass membrane protein</topology>
    </subcellularLocation>
</comment>
<evidence type="ECO:0000259" key="7">
    <source>
        <dbReference type="PROSITE" id="PS50850"/>
    </source>
</evidence>
<proteinExistence type="predicted"/>
<feature type="transmembrane region" description="Helical" evidence="6">
    <location>
        <begin position="272"/>
        <end position="293"/>
    </location>
</feature>
<keyword evidence="5 6" id="KW-0472">Membrane</keyword>
<feature type="domain" description="Major facilitator superfamily (MFS) profile" evidence="7">
    <location>
        <begin position="1"/>
        <end position="415"/>
    </location>
</feature>
<feature type="transmembrane region" description="Helical" evidence="6">
    <location>
        <begin position="183"/>
        <end position="202"/>
    </location>
</feature>
<feature type="transmembrane region" description="Helical" evidence="6">
    <location>
        <begin position="325"/>
        <end position="343"/>
    </location>
</feature>
<dbReference type="RefSeq" id="WP_211871287.1">
    <property type="nucleotide sequence ID" value="NZ_JAAEDI010000030.1"/>
</dbReference>
<keyword evidence="4 6" id="KW-1133">Transmembrane helix</keyword>
<dbReference type="PANTHER" id="PTHR23519:SF1">
    <property type="entry name" value="AUTOPHAGY-RELATED PROTEIN 22"/>
    <property type="match status" value="1"/>
</dbReference>
<feature type="transmembrane region" description="Helical" evidence="6">
    <location>
        <begin position="76"/>
        <end position="95"/>
    </location>
</feature>
<feature type="transmembrane region" description="Helical" evidence="6">
    <location>
        <begin position="143"/>
        <end position="163"/>
    </location>
</feature>
<evidence type="ECO:0000256" key="4">
    <source>
        <dbReference type="ARBA" id="ARBA00022989"/>
    </source>
</evidence>
<feature type="transmembrane region" description="Helical" evidence="6">
    <location>
        <begin position="44"/>
        <end position="64"/>
    </location>
</feature>
<dbReference type="SUPFAM" id="SSF103473">
    <property type="entry name" value="MFS general substrate transporter"/>
    <property type="match status" value="1"/>
</dbReference>
<dbReference type="InterPro" id="IPR036259">
    <property type="entry name" value="MFS_trans_sf"/>
</dbReference>
<gene>
    <name evidence="8" type="ORF">GXW78_23155</name>
</gene>
<evidence type="ECO:0000256" key="2">
    <source>
        <dbReference type="ARBA" id="ARBA00022448"/>
    </source>
</evidence>
<dbReference type="Gene3D" id="1.20.1250.20">
    <property type="entry name" value="MFS general substrate transporter like domains"/>
    <property type="match status" value="1"/>
</dbReference>
<reference evidence="9" key="1">
    <citation type="journal article" date="2021" name="Syst. Appl. Microbiol.">
        <title>Roseomonas hellenica sp. nov., isolated from roots of wild-growing Alkanna tinctoria.</title>
        <authorList>
            <person name="Rat A."/>
            <person name="Naranjo H.D."/>
            <person name="Lebbe L."/>
            <person name="Cnockaert M."/>
            <person name="Krigas N."/>
            <person name="Grigoriadou K."/>
            <person name="Maloupa E."/>
            <person name="Willems A."/>
        </authorList>
    </citation>
    <scope>NUCLEOTIDE SEQUENCE [LARGE SCALE GENOMIC DNA]</scope>
    <source>
        <strain evidence="9">LMG 31159</strain>
    </source>
</reference>
<dbReference type="EMBL" id="JAAEDI010000030">
    <property type="protein sequence ID" value="MBR0652574.1"/>
    <property type="molecule type" value="Genomic_DNA"/>
</dbReference>
<feature type="transmembrane region" description="Helical" evidence="6">
    <location>
        <begin position="101"/>
        <end position="123"/>
    </location>
</feature>
<dbReference type="InterPro" id="IPR024671">
    <property type="entry name" value="Atg22-like"/>
</dbReference>
<dbReference type="PANTHER" id="PTHR23519">
    <property type="entry name" value="AUTOPHAGY-RELATED PROTEIN 22"/>
    <property type="match status" value="1"/>
</dbReference>
<keyword evidence="2" id="KW-0813">Transport</keyword>
<feature type="transmembrane region" description="Helical" evidence="6">
    <location>
        <begin position="240"/>
        <end position="260"/>
    </location>
</feature>
<feature type="transmembrane region" description="Helical" evidence="6">
    <location>
        <begin position="302"/>
        <end position="319"/>
    </location>
</feature>
<evidence type="ECO:0000313" key="9">
    <source>
        <dbReference type="Proteomes" id="UP000698752"/>
    </source>
</evidence>
<keyword evidence="3 6" id="KW-0812">Transmembrane</keyword>
<organism evidence="8 9">
    <name type="scientific">Neoroseomonas terrae</name>
    <dbReference type="NCBI Taxonomy" id="424799"/>
    <lineage>
        <taxon>Bacteria</taxon>
        <taxon>Pseudomonadati</taxon>
        <taxon>Pseudomonadota</taxon>
        <taxon>Alphaproteobacteria</taxon>
        <taxon>Acetobacterales</taxon>
        <taxon>Acetobacteraceae</taxon>
        <taxon>Neoroseomonas</taxon>
    </lineage>
</organism>
<dbReference type="PROSITE" id="PS50850">
    <property type="entry name" value="MFS"/>
    <property type="match status" value="1"/>
</dbReference>
<dbReference type="InterPro" id="IPR050495">
    <property type="entry name" value="ATG22/LtaA_families"/>
</dbReference>
<evidence type="ECO:0000256" key="3">
    <source>
        <dbReference type="ARBA" id="ARBA00022692"/>
    </source>
</evidence>
<evidence type="ECO:0000256" key="1">
    <source>
        <dbReference type="ARBA" id="ARBA00004127"/>
    </source>
</evidence>
<keyword evidence="9" id="KW-1185">Reference proteome</keyword>
<evidence type="ECO:0000256" key="5">
    <source>
        <dbReference type="ARBA" id="ARBA00023136"/>
    </source>
</evidence>
<dbReference type="InterPro" id="IPR020846">
    <property type="entry name" value="MFS_dom"/>
</dbReference>
<protein>
    <submittedName>
        <fullName evidence="8">MFS transporter</fullName>
    </submittedName>
</protein>
<sequence>MTRKAFAWASFDWANSAFPTVVSTFVIAAYFTQGVAPDPATGQAQWGWMQTLAALAIAVLSPLLGAIADRGGHRRALLAGCTLVTAIFTALVWYAEPNASWALWLLVCVGIATVAFELGTVFYNSMLPEVAAPAQIGRVSGLAWGLGYAGGLACLAVSLVLLVQPDPALFGLDRSQSEHVRATALLVAAWTVVFGWPVLAFVPDQPGQRLSIRAAVTGAVAETKNLLRGLPRRPAMMRFLIARLFYTDGLNTLFAFGAVFAAGVHGMDFEEILLFGIALNVTAGLGAAGFGLVEDRLGSKPTVMIALVAMIALGTALLLTDSKAVFWGMAMALGIFMGPAQAASRALMARMAPEGEIAAHFGLFALSGRITGFLGPAALAAVTAATGSQRAGMATVLVFLAVGAAILATVRPVRG</sequence>
<name>A0ABS5ENG0_9PROT</name>
<feature type="transmembrane region" description="Helical" evidence="6">
    <location>
        <begin position="12"/>
        <end position="32"/>
    </location>
</feature>
<comment type="caution">
    <text evidence="8">The sequence shown here is derived from an EMBL/GenBank/DDBJ whole genome shotgun (WGS) entry which is preliminary data.</text>
</comment>
<evidence type="ECO:0000313" key="8">
    <source>
        <dbReference type="EMBL" id="MBR0652574.1"/>
    </source>
</evidence>
<feature type="transmembrane region" description="Helical" evidence="6">
    <location>
        <begin position="391"/>
        <end position="410"/>
    </location>
</feature>
<evidence type="ECO:0000256" key="6">
    <source>
        <dbReference type="SAM" id="Phobius"/>
    </source>
</evidence>